<dbReference type="Pfam" id="PF26002">
    <property type="entry name" value="Beta-barrel_AprE"/>
    <property type="match status" value="1"/>
</dbReference>
<dbReference type="GO" id="GO:0009306">
    <property type="term" value="P:protein secretion"/>
    <property type="evidence" value="ECO:0007669"/>
    <property type="project" value="InterPro"/>
</dbReference>
<organism evidence="14 15">
    <name type="scientific">Mailhella massiliensis</name>
    <dbReference type="NCBI Taxonomy" id="1903261"/>
    <lineage>
        <taxon>Bacteria</taxon>
        <taxon>Pseudomonadati</taxon>
        <taxon>Thermodesulfobacteriota</taxon>
        <taxon>Desulfovibrionia</taxon>
        <taxon>Desulfovibrionales</taxon>
        <taxon>Desulfovibrionaceae</taxon>
        <taxon>Mailhella</taxon>
    </lineage>
</organism>
<evidence type="ECO:0000313" key="14">
    <source>
        <dbReference type="EMBL" id="HJD96547.1"/>
    </source>
</evidence>
<evidence type="ECO:0000256" key="5">
    <source>
        <dbReference type="ARBA" id="ARBA00022519"/>
    </source>
</evidence>
<keyword evidence="8 11" id="KW-0472">Membrane</keyword>
<evidence type="ECO:0000259" key="12">
    <source>
        <dbReference type="Pfam" id="PF25994"/>
    </source>
</evidence>
<evidence type="ECO:0000256" key="7">
    <source>
        <dbReference type="ARBA" id="ARBA00022989"/>
    </source>
</evidence>
<comment type="caution">
    <text evidence="14">The sequence shown here is derived from an EMBL/GenBank/DDBJ whole genome shotgun (WGS) entry which is preliminary data.</text>
</comment>
<feature type="coiled-coil region" evidence="9">
    <location>
        <begin position="217"/>
        <end position="247"/>
    </location>
</feature>
<evidence type="ECO:0000256" key="11">
    <source>
        <dbReference type="SAM" id="Phobius"/>
    </source>
</evidence>
<dbReference type="InterPro" id="IPR058982">
    <property type="entry name" value="Beta-barrel_AprE"/>
</dbReference>
<comment type="similarity">
    <text evidence="2">Belongs to the membrane fusion protein (MFP) (TC 8.A.1) family.</text>
</comment>
<dbReference type="InterPro" id="IPR006144">
    <property type="entry name" value="Secretion_HlyD_CS"/>
</dbReference>
<keyword evidence="7 11" id="KW-1133">Transmembrane helix</keyword>
<evidence type="ECO:0000256" key="9">
    <source>
        <dbReference type="SAM" id="Coils"/>
    </source>
</evidence>
<evidence type="ECO:0000256" key="4">
    <source>
        <dbReference type="ARBA" id="ARBA00022475"/>
    </source>
</evidence>
<sequence>MEEEKKNISGERQELPPEFGGVPGRNPAGPARSLFEPVSLSSRLLPEDLPYAAEVEAALARRPTRKARWLSFGVFLFFVAFVVWAGFATLDEVTRAEGQVVPSSRTQIIQNLEGGILSGVDVHEGQIVEKGDVLARLNNEMAESNLRDMLYKAMENLVAIRRLRASVSGNALQWPEDLRVWLERGTGYTLTEEQLEQGRRLTRVQQETFAVHERQRESELQVLMAQAEQRRQEVKEQLARKEQLTRSLSLIRQQLSIAEPLLARRSYSRVQYLELQERAVQAQGEIDTLTVSIPRAEAAASEAEHRMNLRRAELDAALMEEINKRSLELASLREGLSAGSDRVTRTELRSPVRGTVKQIYINTVGGVVKPGEPIMEIVPLDDTLLVEARVRPADVAFLHPGQKAMVKVSAYDYSIYGGLDGVLEQISADTIEDKRGEFYYQVKVRTPKTAIVYHGEELPIMPGMMTTVDIMTGKKTVLDYLLKPILKAKQNALREK</sequence>
<keyword evidence="3" id="KW-0813">Transport</keyword>
<evidence type="ECO:0000256" key="6">
    <source>
        <dbReference type="ARBA" id="ARBA00022692"/>
    </source>
</evidence>
<evidence type="ECO:0000259" key="13">
    <source>
        <dbReference type="Pfam" id="PF26002"/>
    </source>
</evidence>
<protein>
    <submittedName>
        <fullName evidence="14">HlyD family type I secretion periplasmic adaptor subunit</fullName>
    </submittedName>
</protein>
<keyword evidence="9" id="KW-0175">Coiled coil</keyword>
<dbReference type="GO" id="GO:0005886">
    <property type="term" value="C:plasma membrane"/>
    <property type="evidence" value="ECO:0007669"/>
    <property type="project" value="UniProtKB-SubCell"/>
</dbReference>
<dbReference type="InterPro" id="IPR010129">
    <property type="entry name" value="T1SS_HlyD"/>
</dbReference>
<dbReference type="EMBL" id="DYZA01000050">
    <property type="protein sequence ID" value="HJD96547.1"/>
    <property type="molecule type" value="Genomic_DNA"/>
</dbReference>
<evidence type="ECO:0000256" key="8">
    <source>
        <dbReference type="ARBA" id="ARBA00023136"/>
    </source>
</evidence>
<dbReference type="PRINTS" id="PR01490">
    <property type="entry name" value="RTXTOXIND"/>
</dbReference>
<dbReference type="RefSeq" id="WP_304120936.1">
    <property type="nucleotide sequence ID" value="NZ_DYZA01000050.1"/>
</dbReference>
<evidence type="ECO:0000256" key="1">
    <source>
        <dbReference type="ARBA" id="ARBA00004377"/>
    </source>
</evidence>
<feature type="domain" description="AprE-like beta-barrel" evidence="13">
    <location>
        <begin position="384"/>
        <end position="473"/>
    </location>
</feature>
<name>A0A921AVG1_9BACT</name>
<feature type="compositionally biased region" description="Basic and acidic residues" evidence="10">
    <location>
        <begin position="1"/>
        <end position="15"/>
    </location>
</feature>
<keyword evidence="6 11" id="KW-0812">Transmembrane</keyword>
<feature type="region of interest" description="Disordered" evidence="10">
    <location>
        <begin position="1"/>
        <end position="29"/>
    </location>
</feature>
<evidence type="ECO:0000313" key="15">
    <source>
        <dbReference type="Proteomes" id="UP000698963"/>
    </source>
</evidence>
<dbReference type="PANTHER" id="PTHR30386:SF26">
    <property type="entry name" value="TRANSPORT PROTEIN COMB"/>
    <property type="match status" value="1"/>
</dbReference>
<dbReference type="Pfam" id="PF25994">
    <property type="entry name" value="HH_AprE"/>
    <property type="match status" value="1"/>
</dbReference>
<keyword evidence="5" id="KW-0997">Cell inner membrane</keyword>
<dbReference type="Gene3D" id="2.40.30.170">
    <property type="match status" value="1"/>
</dbReference>
<reference evidence="14" key="2">
    <citation type="submission" date="2021-09" db="EMBL/GenBank/DDBJ databases">
        <authorList>
            <person name="Gilroy R."/>
        </authorList>
    </citation>
    <scope>NUCLEOTIDE SEQUENCE</scope>
    <source>
        <strain evidence="14">ChiGjej2B2-19336</strain>
    </source>
</reference>
<gene>
    <name evidence="14" type="ORF">K8W16_02730</name>
</gene>
<dbReference type="PANTHER" id="PTHR30386">
    <property type="entry name" value="MEMBRANE FUSION SUBUNIT OF EMRAB-TOLC MULTIDRUG EFFLUX PUMP"/>
    <property type="match status" value="1"/>
</dbReference>
<accession>A0A921AVG1</accession>
<dbReference type="Proteomes" id="UP000698963">
    <property type="component" value="Unassembled WGS sequence"/>
</dbReference>
<dbReference type="NCBIfam" id="TIGR01843">
    <property type="entry name" value="type_I_hlyD"/>
    <property type="match status" value="1"/>
</dbReference>
<evidence type="ECO:0000256" key="2">
    <source>
        <dbReference type="ARBA" id="ARBA00009477"/>
    </source>
</evidence>
<keyword evidence="4" id="KW-1003">Cell membrane</keyword>
<comment type="subcellular location">
    <subcellularLocation>
        <location evidence="1">Cell inner membrane</location>
        <topology evidence="1">Single-pass membrane protein</topology>
    </subcellularLocation>
</comment>
<dbReference type="AlphaFoldDB" id="A0A921AVG1"/>
<evidence type="ECO:0000256" key="10">
    <source>
        <dbReference type="SAM" id="MobiDB-lite"/>
    </source>
</evidence>
<proteinExistence type="inferred from homology"/>
<feature type="domain" description="AprE-like long alpha-helical hairpin" evidence="12">
    <location>
        <begin position="143"/>
        <end position="341"/>
    </location>
</feature>
<dbReference type="InterPro" id="IPR050739">
    <property type="entry name" value="MFP"/>
</dbReference>
<evidence type="ECO:0000256" key="3">
    <source>
        <dbReference type="ARBA" id="ARBA00022448"/>
    </source>
</evidence>
<reference evidence="14" key="1">
    <citation type="journal article" date="2021" name="PeerJ">
        <title>Extensive microbial diversity within the chicken gut microbiome revealed by metagenomics and culture.</title>
        <authorList>
            <person name="Gilroy R."/>
            <person name="Ravi A."/>
            <person name="Getino M."/>
            <person name="Pursley I."/>
            <person name="Horton D.L."/>
            <person name="Alikhan N.F."/>
            <person name="Baker D."/>
            <person name="Gharbi K."/>
            <person name="Hall N."/>
            <person name="Watson M."/>
            <person name="Adriaenssens E.M."/>
            <person name="Foster-Nyarko E."/>
            <person name="Jarju S."/>
            <person name="Secka A."/>
            <person name="Antonio M."/>
            <person name="Oren A."/>
            <person name="Chaudhuri R.R."/>
            <person name="La Ragione R."/>
            <person name="Hildebrand F."/>
            <person name="Pallen M.J."/>
        </authorList>
    </citation>
    <scope>NUCLEOTIDE SEQUENCE</scope>
    <source>
        <strain evidence="14">ChiGjej2B2-19336</strain>
    </source>
</reference>
<dbReference type="PROSITE" id="PS00543">
    <property type="entry name" value="HLYD_FAMILY"/>
    <property type="match status" value="1"/>
</dbReference>
<dbReference type="InterPro" id="IPR058781">
    <property type="entry name" value="HH_AprE-like"/>
</dbReference>
<feature type="transmembrane region" description="Helical" evidence="11">
    <location>
        <begin position="69"/>
        <end position="87"/>
    </location>
</feature>